<dbReference type="CDD" id="cd03215">
    <property type="entry name" value="ABC_Carb_Monos_II"/>
    <property type="match status" value="1"/>
</dbReference>
<protein>
    <submittedName>
        <fullName evidence="7">Sugar ABC transporter ATP-binding protein</fullName>
    </submittedName>
</protein>
<keyword evidence="4 7" id="KW-0067">ATP-binding</keyword>
<sequence length="559" mass="57645">MTVPAIAVSGLSKTYGATRALDDVTLDVRPGEIVGLIGTNGAGKSTLIKILSGATRPTAGGITLAGHPFTPGDPLAAQAAGVQTVHQNIDDGVVFGTTVAENLTLDSIAHRGGWFTTRARITAKARAIAGSSGLSVPLDAPVESLPASTRQQIVLARALSRKAGLLILDEPTSTLSATEAGALAEKIRTAAATGVAVLYVSHHLSEIESLCDRVMVLRDGRLRRTFTAPVTRESIVEAMLGDFAPHPPATPERDSTMTPERTPIAAKGLPPTEAGRSASVEPSASAAPPSPGPTRAGKTASVVLEAAGVRTGPGKVALSLQVREGEVLGVTGLVGAGKTELLEQLGGARRLVSGEMRVDGKPYRPGHPKDAVTAGVAFAAEERSAQAIVPGWSIRAHVTLPALWAHSRLGLLSRKSETAAAQRVAERFGVRGPGFGGNRNGAGIEAAIETLSGGNQQKVVVGRWLETGPKVLLLDEPFRGVDVGARADIGRVIRDAAPLAVIVASSDPQEIVEVADRILVLHEGVLTGELTAAEATPERLATLMSGTVMSGTVNDEETE</sequence>
<gene>
    <name evidence="7" type="ORF">ACFP1K_02900</name>
</gene>
<dbReference type="Proteomes" id="UP001596137">
    <property type="component" value="Unassembled WGS sequence"/>
</dbReference>
<evidence type="ECO:0000256" key="1">
    <source>
        <dbReference type="ARBA" id="ARBA00022448"/>
    </source>
</evidence>
<name>A0ABW1NA58_9ACTN</name>
<comment type="caution">
    <text evidence="7">The sequence shown here is derived from an EMBL/GenBank/DDBJ whole genome shotgun (WGS) entry which is preliminary data.</text>
</comment>
<organism evidence="7 8">
    <name type="scientific">Sphaerisporangium aureirubrum</name>
    <dbReference type="NCBI Taxonomy" id="1544736"/>
    <lineage>
        <taxon>Bacteria</taxon>
        <taxon>Bacillati</taxon>
        <taxon>Actinomycetota</taxon>
        <taxon>Actinomycetes</taxon>
        <taxon>Streptosporangiales</taxon>
        <taxon>Streptosporangiaceae</taxon>
        <taxon>Sphaerisporangium</taxon>
    </lineage>
</organism>
<feature type="domain" description="ABC transporter" evidence="6">
    <location>
        <begin position="6"/>
        <end position="244"/>
    </location>
</feature>
<evidence type="ECO:0000256" key="4">
    <source>
        <dbReference type="ARBA" id="ARBA00022840"/>
    </source>
</evidence>
<dbReference type="CDD" id="cd03216">
    <property type="entry name" value="ABC_Carb_Monos_I"/>
    <property type="match status" value="1"/>
</dbReference>
<feature type="compositionally biased region" description="Low complexity" evidence="5">
    <location>
        <begin position="277"/>
        <end position="287"/>
    </location>
</feature>
<feature type="domain" description="ABC transporter" evidence="6">
    <location>
        <begin position="297"/>
        <end position="548"/>
    </location>
</feature>
<evidence type="ECO:0000256" key="5">
    <source>
        <dbReference type="SAM" id="MobiDB-lite"/>
    </source>
</evidence>
<dbReference type="PROSITE" id="PS00211">
    <property type="entry name" value="ABC_TRANSPORTER_1"/>
    <property type="match status" value="1"/>
</dbReference>
<keyword evidence="1" id="KW-0813">Transport</keyword>
<dbReference type="Pfam" id="PF00005">
    <property type="entry name" value="ABC_tran"/>
    <property type="match status" value="2"/>
</dbReference>
<dbReference type="RefSeq" id="WP_380746811.1">
    <property type="nucleotide sequence ID" value="NZ_JBHSRF010000003.1"/>
</dbReference>
<dbReference type="InterPro" id="IPR003439">
    <property type="entry name" value="ABC_transporter-like_ATP-bd"/>
</dbReference>
<dbReference type="InterPro" id="IPR027417">
    <property type="entry name" value="P-loop_NTPase"/>
</dbReference>
<dbReference type="EMBL" id="JBHSRF010000003">
    <property type="protein sequence ID" value="MFC6080091.1"/>
    <property type="molecule type" value="Genomic_DNA"/>
</dbReference>
<feature type="region of interest" description="Disordered" evidence="5">
    <location>
        <begin position="239"/>
        <end position="298"/>
    </location>
</feature>
<dbReference type="SUPFAM" id="SSF52540">
    <property type="entry name" value="P-loop containing nucleoside triphosphate hydrolases"/>
    <property type="match status" value="2"/>
</dbReference>
<keyword evidence="8" id="KW-1185">Reference proteome</keyword>
<keyword evidence="2" id="KW-0677">Repeat</keyword>
<dbReference type="PANTHER" id="PTHR43790:SF9">
    <property type="entry name" value="GALACTOFURANOSE TRANSPORTER ATP-BINDING PROTEIN YTFR"/>
    <property type="match status" value="1"/>
</dbReference>
<dbReference type="InterPro" id="IPR003593">
    <property type="entry name" value="AAA+_ATPase"/>
</dbReference>
<dbReference type="InterPro" id="IPR050107">
    <property type="entry name" value="ABC_carbohydrate_import_ATPase"/>
</dbReference>
<evidence type="ECO:0000259" key="6">
    <source>
        <dbReference type="PROSITE" id="PS50893"/>
    </source>
</evidence>
<dbReference type="PROSITE" id="PS50893">
    <property type="entry name" value="ABC_TRANSPORTER_2"/>
    <property type="match status" value="2"/>
</dbReference>
<evidence type="ECO:0000256" key="2">
    <source>
        <dbReference type="ARBA" id="ARBA00022737"/>
    </source>
</evidence>
<dbReference type="Gene3D" id="3.40.50.300">
    <property type="entry name" value="P-loop containing nucleotide triphosphate hydrolases"/>
    <property type="match status" value="2"/>
</dbReference>
<dbReference type="InterPro" id="IPR017871">
    <property type="entry name" value="ABC_transporter-like_CS"/>
</dbReference>
<evidence type="ECO:0000313" key="7">
    <source>
        <dbReference type="EMBL" id="MFC6080091.1"/>
    </source>
</evidence>
<keyword evidence="3" id="KW-0547">Nucleotide-binding</keyword>
<reference evidence="8" key="1">
    <citation type="journal article" date="2019" name="Int. J. Syst. Evol. Microbiol.">
        <title>The Global Catalogue of Microorganisms (GCM) 10K type strain sequencing project: providing services to taxonomists for standard genome sequencing and annotation.</title>
        <authorList>
            <consortium name="The Broad Institute Genomics Platform"/>
            <consortium name="The Broad Institute Genome Sequencing Center for Infectious Disease"/>
            <person name="Wu L."/>
            <person name="Ma J."/>
        </authorList>
    </citation>
    <scope>NUCLEOTIDE SEQUENCE [LARGE SCALE GENOMIC DNA]</scope>
    <source>
        <strain evidence="8">JCM 30346</strain>
    </source>
</reference>
<proteinExistence type="predicted"/>
<evidence type="ECO:0000313" key="8">
    <source>
        <dbReference type="Proteomes" id="UP001596137"/>
    </source>
</evidence>
<dbReference type="GO" id="GO:0005524">
    <property type="term" value="F:ATP binding"/>
    <property type="evidence" value="ECO:0007669"/>
    <property type="project" value="UniProtKB-KW"/>
</dbReference>
<dbReference type="PANTHER" id="PTHR43790">
    <property type="entry name" value="CARBOHYDRATE TRANSPORT ATP-BINDING PROTEIN MG119-RELATED"/>
    <property type="match status" value="1"/>
</dbReference>
<evidence type="ECO:0000256" key="3">
    <source>
        <dbReference type="ARBA" id="ARBA00022741"/>
    </source>
</evidence>
<accession>A0ABW1NA58</accession>
<dbReference type="SMART" id="SM00382">
    <property type="entry name" value="AAA"/>
    <property type="match status" value="2"/>
</dbReference>